<reference evidence="1 2" key="1">
    <citation type="submission" date="2023-09" db="EMBL/GenBank/DDBJ databases">
        <title>Nesidiocoris tenuis whole genome shotgun sequence.</title>
        <authorList>
            <person name="Shibata T."/>
            <person name="Shimoda M."/>
            <person name="Kobayashi T."/>
            <person name="Uehara T."/>
        </authorList>
    </citation>
    <scope>NUCLEOTIDE SEQUENCE [LARGE SCALE GENOMIC DNA]</scope>
    <source>
        <strain evidence="1 2">Japan</strain>
    </source>
</reference>
<evidence type="ECO:0000313" key="2">
    <source>
        <dbReference type="Proteomes" id="UP001307889"/>
    </source>
</evidence>
<protein>
    <submittedName>
        <fullName evidence="1">Uncharacterized protein</fullName>
    </submittedName>
</protein>
<dbReference type="EMBL" id="AP028910">
    <property type="protein sequence ID" value="BES91099.1"/>
    <property type="molecule type" value="Genomic_DNA"/>
</dbReference>
<dbReference type="Proteomes" id="UP001307889">
    <property type="component" value="Chromosome 2"/>
</dbReference>
<gene>
    <name evidence="1" type="ORF">NTJ_03907</name>
</gene>
<keyword evidence="2" id="KW-1185">Reference proteome</keyword>
<proteinExistence type="predicted"/>
<sequence length="118" mass="13966">MKKHRLMDVTTNPFHFPLNLMMNRPKKVSRNLHQQAMLYKLMDPPPHARFPKAAWELQQKKTLQGKAHLGVEKHLVVVRLVASTKNFAVTSLKYWRMKTWEERRKFVAAMIDDAFPKN</sequence>
<organism evidence="1 2">
    <name type="scientific">Nesidiocoris tenuis</name>
    <dbReference type="NCBI Taxonomy" id="355587"/>
    <lineage>
        <taxon>Eukaryota</taxon>
        <taxon>Metazoa</taxon>
        <taxon>Ecdysozoa</taxon>
        <taxon>Arthropoda</taxon>
        <taxon>Hexapoda</taxon>
        <taxon>Insecta</taxon>
        <taxon>Pterygota</taxon>
        <taxon>Neoptera</taxon>
        <taxon>Paraneoptera</taxon>
        <taxon>Hemiptera</taxon>
        <taxon>Heteroptera</taxon>
        <taxon>Panheteroptera</taxon>
        <taxon>Cimicomorpha</taxon>
        <taxon>Miridae</taxon>
        <taxon>Dicyphina</taxon>
        <taxon>Nesidiocoris</taxon>
    </lineage>
</organism>
<name>A0ABN7AIA0_9HEMI</name>
<evidence type="ECO:0000313" key="1">
    <source>
        <dbReference type="EMBL" id="BES91099.1"/>
    </source>
</evidence>
<accession>A0ABN7AIA0</accession>